<dbReference type="GO" id="GO:2000008">
    <property type="term" value="P:regulation of protein localization to cell surface"/>
    <property type="evidence" value="ECO:0007669"/>
    <property type="project" value="UniProtKB-ARBA"/>
</dbReference>
<comment type="function">
    <text evidence="7">Involved in the regulation of gamete interactions during the double fertilization and to prevent multiple-pollen tube attraction; mediates the redistribution of the gamete fusogen HAP2/GCS1 to the cell surface after secretion upon sperm arrival.</text>
</comment>
<proteinExistence type="inferred from homology"/>
<dbReference type="Proteomes" id="UP000834106">
    <property type="component" value="Chromosome 17"/>
</dbReference>
<dbReference type="GO" id="GO:0080155">
    <property type="term" value="P:regulation of double fertilization forming a zygote and endosperm"/>
    <property type="evidence" value="ECO:0007669"/>
    <property type="project" value="UniProtKB-ARBA"/>
</dbReference>
<feature type="chain" id="PRO_5042237265" description="Prolamin-like domain-containing protein" evidence="9">
    <location>
        <begin position="24"/>
        <end position="138"/>
    </location>
</feature>
<keyword evidence="12" id="KW-1185">Reference proteome</keyword>
<evidence type="ECO:0000313" key="12">
    <source>
        <dbReference type="Proteomes" id="UP000834106"/>
    </source>
</evidence>
<dbReference type="GO" id="GO:0009567">
    <property type="term" value="P:double fertilization forming a zygote and endosperm"/>
    <property type="evidence" value="ECO:0007669"/>
    <property type="project" value="InterPro"/>
</dbReference>
<dbReference type="EMBL" id="OU503052">
    <property type="protein sequence ID" value="CAI9780976.1"/>
    <property type="molecule type" value="Genomic_DNA"/>
</dbReference>
<dbReference type="GO" id="GO:0031410">
    <property type="term" value="C:cytoplasmic vesicle"/>
    <property type="evidence" value="ECO:0007669"/>
    <property type="project" value="UniProtKB-SubCell"/>
</dbReference>
<evidence type="ECO:0000259" key="10">
    <source>
        <dbReference type="Pfam" id="PF05617"/>
    </source>
</evidence>
<evidence type="ECO:0000256" key="2">
    <source>
        <dbReference type="ARBA" id="ARBA00004613"/>
    </source>
</evidence>
<name>A0AAD2A3X6_9LAMI</name>
<evidence type="ECO:0000256" key="4">
    <source>
        <dbReference type="ARBA" id="ARBA00022729"/>
    </source>
</evidence>
<dbReference type="PANTHER" id="PTHR35293:SF10">
    <property type="entry name" value="EGG CELL-SECRETED PROTEIN 1.2-RELATED"/>
    <property type="match status" value="1"/>
</dbReference>
<organism evidence="11 12">
    <name type="scientific">Fraxinus pennsylvanica</name>
    <dbReference type="NCBI Taxonomy" id="56036"/>
    <lineage>
        <taxon>Eukaryota</taxon>
        <taxon>Viridiplantae</taxon>
        <taxon>Streptophyta</taxon>
        <taxon>Embryophyta</taxon>
        <taxon>Tracheophyta</taxon>
        <taxon>Spermatophyta</taxon>
        <taxon>Magnoliopsida</taxon>
        <taxon>eudicotyledons</taxon>
        <taxon>Gunneridae</taxon>
        <taxon>Pentapetalae</taxon>
        <taxon>asterids</taxon>
        <taxon>lamiids</taxon>
        <taxon>Lamiales</taxon>
        <taxon>Oleaceae</taxon>
        <taxon>Oleeae</taxon>
        <taxon>Fraxinus</taxon>
    </lineage>
</organism>
<reference evidence="11" key="1">
    <citation type="submission" date="2023-05" db="EMBL/GenBank/DDBJ databases">
        <authorList>
            <person name="Huff M."/>
        </authorList>
    </citation>
    <scope>NUCLEOTIDE SEQUENCE</scope>
</reference>
<dbReference type="PANTHER" id="PTHR35293">
    <property type="entry name" value="EGG CELL-SECRETED PROTEIN 1.5"/>
    <property type="match status" value="1"/>
</dbReference>
<evidence type="ECO:0000313" key="11">
    <source>
        <dbReference type="EMBL" id="CAI9780976.1"/>
    </source>
</evidence>
<evidence type="ECO:0000256" key="6">
    <source>
        <dbReference type="ARBA" id="ARBA00023329"/>
    </source>
</evidence>
<dbReference type="Pfam" id="PF05617">
    <property type="entry name" value="Prolamin_like"/>
    <property type="match status" value="1"/>
</dbReference>
<dbReference type="AlphaFoldDB" id="A0AAD2A3X6"/>
<feature type="domain" description="Prolamin-like" evidence="10">
    <location>
        <begin position="48"/>
        <end position="112"/>
    </location>
</feature>
<evidence type="ECO:0000256" key="7">
    <source>
        <dbReference type="ARBA" id="ARBA00034457"/>
    </source>
</evidence>
<evidence type="ECO:0000256" key="5">
    <source>
        <dbReference type="ARBA" id="ARBA00023279"/>
    </source>
</evidence>
<keyword evidence="4 9" id="KW-0732">Signal</keyword>
<evidence type="ECO:0000256" key="3">
    <source>
        <dbReference type="ARBA" id="ARBA00022525"/>
    </source>
</evidence>
<keyword evidence="6" id="KW-0968">Cytoplasmic vesicle</keyword>
<gene>
    <name evidence="11" type="ORF">FPE_LOCUS28406</name>
</gene>
<evidence type="ECO:0000256" key="8">
    <source>
        <dbReference type="ARBA" id="ARBA00034484"/>
    </source>
</evidence>
<feature type="signal peptide" evidence="9">
    <location>
        <begin position="1"/>
        <end position="23"/>
    </location>
</feature>
<sequence>MALKGILLLLIITTNIMPHSVYSARQIIPLIPGSGLQARLESNGNTLDCWTALTEIRSCSNEIMTYFLNGAIDISPTCCQGISVITHECWPTLLTTLGFTPDETYVLRGYCDASSTSSTKTGPVSSPLVLPLSAAMIN</sequence>
<comment type="similarity">
    <text evidence="8">Belongs to the plant egg cell-secreted peptide family.</text>
</comment>
<dbReference type="InterPro" id="IPR008502">
    <property type="entry name" value="Prolamin-like"/>
</dbReference>
<keyword evidence="3" id="KW-0964">Secreted</keyword>
<dbReference type="GO" id="GO:0005576">
    <property type="term" value="C:extracellular region"/>
    <property type="evidence" value="ECO:0007669"/>
    <property type="project" value="UniProtKB-SubCell"/>
</dbReference>
<dbReference type="InterPro" id="IPR044711">
    <property type="entry name" value="EC11-15"/>
</dbReference>
<evidence type="ECO:0000256" key="9">
    <source>
        <dbReference type="SAM" id="SignalP"/>
    </source>
</evidence>
<protein>
    <recommendedName>
        <fullName evidence="10">Prolamin-like domain-containing protein</fullName>
    </recommendedName>
</protein>
<accession>A0AAD2A3X6</accession>
<keyword evidence="5" id="KW-0278">Fertilization</keyword>
<comment type="subcellular location">
    <subcellularLocation>
        <location evidence="1">Cytoplasmic vesicle</location>
    </subcellularLocation>
    <subcellularLocation>
        <location evidence="2">Secreted</location>
    </subcellularLocation>
</comment>
<evidence type="ECO:0000256" key="1">
    <source>
        <dbReference type="ARBA" id="ARBA00004541"/>
    </source>
</evidence>